<protein>
    <submittedName>
        <fullName evidence="3">VOC family protein</fullName>
    </submittedName>
</protein>
<dbReference type="KEGG" id="palb:EJC50_19955"/>
<feature type="domain" description="VOC" evidence="2">
    <location>
        <begin position="2"/>
        <end position="119"/>
    </location>
</feature>
<evidence type="ECO:0000259" key="2">
    <source>
        <dbReference type="PROSITE" id="PS51819"/>
    </source>
</evidence>
<dbReference type="PROSITE" id="PS51819">
    <property type="entry name" value="VOC"/>
    <property type="match status" value="1"/>
</dbReference>
<dbReference type="SUPFAM" id="SSF54593">
    <property type="entry name" value="Glyoxalase/Bleomycin resistance protein/Dihydroxybiphenyl dioxygenase"/>
    <property type="match status" value="1"/>
</dbReference>
<keyword evidence="1" id="KW-0479">Metal-binding</keyword>
<dbReference type="RefSeq" id="WP_126017401.1">
    <property type="nucleotide sequence ID" value="NZ_CP034437.1"/>
</dbReference>
<sequence length="119" mass="13511">MRVHHYSIEVRDLNQSSDFYENILGFKEESRMHLNGERVLFLTLGAARLELVQPESPAEASPPSSRMHLAFEVVDLNPLLDRMLHAGCEIVEGPIRLDMGWSCVFLTGPDGEMLEFIQI</sequence>
<dbReference type="PANTHER" id="PTHR43048">
    <property type="entry name" value="METHYLMALONYL-COA EPIMERASE"/>
    <property type="match status" value="1"/>
</dbReference>
<organism evidence="3 4">
    <name type="scientific">Paenibacillus albus</name>
    <dbReference type="NCBI Taxonomy" id="2495582"/>
    <lineage>
        <taxon>Bacteria</taxon>
        <taxon>Bacillati</taxon>
        <taxon>Bacillota</taxon>
        <taxon>Bacilli</taxon>
        <taxon>Bacillales</taxon>
        <taxon>Paenibacillaceae</taxon>
        <taxon>Paenibacillus</taxon>
    </lineage>
</organism>
<dbReference type="InterPro" id="IPR037523">
    <property type="entry name" value="VOC_core"/>
</dbReference>
<evidence type="ECO:0000256" key="1">
    <source>
        <dbReference type="ARBA" id="ARBA00022723"/>
    </source>
</evidence>
<dbReference type="Pfam" id="PF00903">
    <property type="entry name" value="Glyoxalase"/>
    <property type="match status" value="1"/>
</dbReference>
<evidence type="ECO:0000313" key="4">
    <source>
        <dbReference type="Proteomes" id="UP000272528"/>
    </source>
</evidence>
<dbReference type="GO" id="GO:0004493">
    <property type="term" value="F:methylmalonyl-CoA epimerase activity"/>
    <property type="evidence" value="ECO:0007669"/>
    <property type="project" value="TreeGrafter"/>
</dbReference>
<dbReference type="InterPro" id="IPR029068">
    <property type="entry name" value="Glyas_Bleomycin-R_OHBP_Dase"/>
</dbReference>
<gene>
    <name evidence="3" type="ORF">EJC50_19955</name>
</gene>
<dbReference type="Proteomes" id="UP000272528">
    <property type="component" value="Chromosome"/>
</dbReference>
<accession>A0A3S9A7I1</accession>
<evidence type="ECO:0000313" key="3">
    <source>
        <dbReference type="EMBL" id="AZN41695.1"/>
    </source>
</evidence>
<dbReference type="EMBL" id="CP034437">
    <property type="protein sequence ID" value="AZN41695.1"/>
    <property type="molecule type" value="Genomic_DNA"/>
</dbReference>
<name>A0A3S9A7I1_9BACL</name>
<dbReference type="PANTHER" id="PTHR43048:SF3">
    <property type="entry name" value="METHYLMALONYL-COA EPIMERASE, MITOCHONDRIAL"/>
    <property type="match status" value="1"/>
</dbReference>
<keyword evidence="4" id="KW-1185">Reference proteome</keyword>
<proteinExistence type="predicted"/>
<dbReference type="InterPro" id="IPR004360">
    <property type="entry name" value="Glyas_Fos-R_dOase_dom"/>
</dbReference>
<dbReference type="GO" id="GO:0046872">
    <property type="term" value="F:metal ion binding"/>
    <property type="evidence" value="ECO:0007669"/>
    <property type="project" value="UniProtKB-KW"/>
</dbReference>
<dbReference type="InterPro" id="IPR051785">
    <property type="entry name" value="MMCE/EMCE_epimerase"/>
</dbReference>
<dbReference type="Gene3D" id="3.10.180.10">
    <property type="entry name" value="2,3-Dihydroxybiphenyl 1,2-Dioxygenase, domain 1"/>
    <property type="match status" value="1"/>
</dbReference>
<dbReference type="OrthoDB" id="375220at2"/>
<reference evidence="4" key="1">
    <citation type="submission" date="2018-12" db="EMBL/GenBank/DDBJ databases">
        <title>Genome sequence of Peanibacillus sp.</title>
        <authorList>
            <person name="Subramani G."/>
            <person name="Srinivasan S."/>
            <person name="Kim M.K."/>
        </authorList>
    </citation>
    <scope>NUCLEOTIDE SEQUENCE [LARGE SCALE GENOMIC DNA]</scope>
    <source>
        <strain evidence="4">18JY67-1</strain>
    </source>
</reference>
<dbReference type="GO" id="GO:0046491">
    <property type="term" value="P:L-methylmalonyl-CoA metabolic process"/>
    <property type="evidence" value="ECO:0007669"/>
    <property type="project" value="TreeGrafter"/>
</dbReference>
<dbReference type="AlphaFoldDB" id="A0A3S9A7I1"/>